<dbReference type="OrthoDB" id="351026at2"/>
<dbReference type="AlphaFoldDB" id="A0A2S1LYD0"/>
<geneLocation type="plasmid" evidence="1 2">
    <name>pl78</name>
</geneLocation>
<dbReference type="Proteomes" id="UP000244655">
    <property type="component" value="Plasmid pl78"/>
</dbReference>
<sequence>MRYIIDKLWNNKPFFNLKDGLFSSYTPFISINLNKHFGLGFESSKDFFKEQVASLFTNMSSQDDLFRQSAWYEAFLVDLPSFNAYGQNLKPYDNSSNAFCNQYLQNLNAADLRGRREVTDEGYKEKELSRFKYNMLWELLPTLTSERSYNNFADFVLPSVADLNCKSSSDSSFNSNLNSDVSLGVNTADELFRSLSLDNLYLPELANKFAVKCPDVDFNLGGEIFETLKNNDTENKFNEQQFNPKLSINSDQSNGTNLLRIEDVTYSNDESAKLTDMLAGKFDTQVDMNDFILQTCGFKSLLSKDKVSGDQTLFDAIKLANYLKTSGRLKNNEDAVSVVYELFQGDDERLSSIINNSTRTKINGNPYNNNFDDSLIQGSGFNAGLNINTSSRSDLLRNKLKSALSSFNDGKPNFGTIGHKDSVDNLSAIDLDTNMQTLLTKIGELVSSLKGLNITGSIVEPINTALDNMTSAIENLTELLDRVSDSTGFKNNIHDYRMGSQSSRMP</sequence>
<keyword evidence="2" id="KW-1185">Reference proteome</keyword>
<proteinExistence type="predicted"/>
<name>A0A2S1LYD0_9SPIR</name>
<accession>A0A2S1LYD0</accession>
<protein>
    <submittedName>
        <fullName evidence="1">Uncharacterized protein</fullName>
    </submittedName>
</protein>
<dbReference type="EMBL" id="CP025786">
    <property type="protein sequence ID" value="AWG43281.1"/>
    <property type="molecule type" value="Genomic_DNA"/>
</dbReference>
<organism evidence="1 2">
    <name type="scientific">Candidatus Borreliella tachyglossi</name>
    <dbReference type="NCBI Taxonomy" id="1964448"/>
    <lineage>
        <taxon>Bacteria</taxon>
        <taxon>Pseudomonadati</taxon>
        <taxon>Spirochaetota</taxon>
        <taxon>Spirochaetia</taxon>
        <taxon>Spirochaetales</taxon>
        <taxon>Borreliaceae</taxon>
        <taxon>Borreliella</taxon>
    </lineage>
</organism>
<gene>
    <name evidence="1" type="ORF">CR532_04605</name>
</gene>
<evidence type="ECO:0000313" key="1">
    <source>
        <dbReference type="EMBL" id="AWG43281.1"/>
    </source>
</evidence>
<keyword evidence="1" id="KW-0614">Plasmid</keyword>
<evidence type="ECO:0000313" key="2">
    <source>
        <dbReference type="Proteomes" id="UP000244655"/>
    </source>
</evidence>
<dbReference type="RefSeq" id="WP_108729676.1">
    <property type="nucleotide sequence ID" value="NZ_CP025786.1"/>
</dbReference>
<reference evidence="1 2" key="1">
    <citation type="submission" date="2018-01" db="EMBL/GenBank/DDBJ databases">
        <title>Genome sequence of Borrelia tachyglossi.</title>
        <authorList>
            <person name="Gofton A.W."/>
        </authorList>
    </citation>
    <scope>NUCLEOTIDE SEQUENCE [LARGE SCALE GENOMIC DNA]</scope>
    <source>
        <strain evidence="1 2">Bc-F10-1268</strain>
        <plasmid evidence="1 2">pl78</plasmid>
    </source>
</reference>